<dbReference type="Pfam" id="PF04383">
    <property type="entry name" value="KilA-N"/>
    <property type="match status" value="1"/>
</dbReference>
<gene>
    <name evidence="7" type="ORF">M231_00490</name>
</gene>
<reference evidence="7 8" key="1">
    <citation type="submission" date="2016-06" db="EMBL/GenBank/DDBJ databases">
        <title>Evolution of pathogenesis and genome organization in the Tremellales.</title>
        <authorList>
            <person name="Cuomo C."/>
            <person name="Litvintseva A."/>
            <person name="Heitman J."/>
            <person name="Chen Y."/>
            <person name="Sun S."/>
            <person name="Springer D."/>
            <person name="Dromer F."/>
            <person name="Young S."/>
            <person name="Zeng Q."/>
            <person name="Chapman S."/>
            <person name="Gujja S."/>
            <person name="Saif S."/>
            <person name="Birren B."/>
        </authorList>
    </citation>
    <scope>NUCLEOTIDE SEQUENCE [LARGE SCALE GENOMIC DNA]</scope>
    <source>
        <strain evidence="7 8">ATCC 28783</strain>
    </source>
</reference>
<dbReference type="PROSITE" id="PS50088">
    <property type="entry name" value="ANK_REPEAT"/>
    <property type="match status" value="2"/>
</dbReference>
<dbReference type="InterPro" id="IPR003163">
    <property type="entry name" value="Tscrpt_reg_HTH_APSES-type"/>
</dbReference>
<feature type="repeat" description="ANK" evidence="3">
    <location>
        <begin position="632"/>
        <end position="664"/>
    </location>
</feature>
<feature type="repeat" description="ANK" evidence="3">
    <location>
        <begin position="500"/>
        <end position="532"/>
    </location>
</feature>
<accession>A0A4Q1BVG5</accession>
<organism evidence="7 8">
    <name type="scientific">Tremella mesenterica</name>
    <name type="common">Jelly fungus</name>
    <dbReference type="NCBI Taxonomy" id="5217"/>
    <lineage>
        <taxon>Eukaryota</taxon>
        <taxon>Fungi</taxon>
        <taxon>Dikarya</taxon>
        <taxon>Basidiomycota</taxon>
        <taxon>Agaricomycotina</taxon>
        <taxon>Tremellomycetes</taxon>
        <taxon>Tremellales</taxon>
        <taxon>Tremellaceae</taxon>
        <taxon>Tremella</taxon>
    </lineage>
</organism>
<keyword evidence="4" id="KW-0175">Coiled coil</keyword>
<feature type="compositionally biased region" description="Polar residues" evidence="5">
    <location>
        <begin position="249"/>
        <end position="259"/>
    </location>
</feature>
<dbReference type="PANTHER" id="PTHR43828">
    <property type="entry name" value="ASPARAGINASE"/>
    <property type="match status" value="1"/>
</dbReference>
<dbReference type="AlphaFoldDB" id="A0A4Q1BVG5"/>
<dbReference type="Pfam" id="PF00023">
    <property type="entry name" value="Ank"/>
    <property type="match status" value="1"/>
</dbReference>
<evidence type="ECO:0000313" key="8">
    <source>
        <dbReference type="Proteomes" id="UP000289152"/>
    </source>
</evidence>
<dbReference type="Gene3D" id="1.25.40.20">
    <property type="entry name" value="Ankyrin repeat-containing domain"/>
    <property type="match status" value="1"/>
</dbReference>
<sequence length="897" mass="98197">MFDMRHSIVKRAPRVAVQPRMWHPSRQPNTPAHPSESTTATLHPFPNHLQPSPHIQQQRMEMNMTPPPAHGKMHPPSTQKRPLPQNGNTEHQNVFGSVMGNPAGSGGGVGSGGGGGNLSGGHGGEGPKIYASVYSGVPVLECMIRGISVMRRNHDSWVNATQILKVAGIPKSARTKILEKEILGGVHEKVQGGYGKYQGTWIPLTRGQELAAQFGVTSFVAPIFDFVPTPHNLAALPQVRQETPDRSKPQPTTQNQPHLHQSVPRLGPGMMVLPPQYTPSHMTDSSGRSMTQFTHGQLTMSQTPFNEDHSMTLPHHPSALAYAGQQLYYSPQPQHPYYLPRPDMTPINSDGRVLAPAPEINGMGMSMGNEIYVDQYGQPILPTGHYVVNGNMNGEPPIKRSRSEEQNGVQQEVIPVQGDISMEQDEDEDDIEPSSRPILPGSMRLSTRPPRPRQTAETERIRAKLLGLFASSETPDLREVFGIPADAPMDVDVDTIIDPHGHTALHWACAMARMPLVEQLIGFGADIHRGNFAGETPLIRSVLTTNHAESGTFVHLLTHLAPSIRTLDQAYRSVLHHIALIAGVRGRASAARTYLVGVLEWVAREQQQSQENGEAGGGEMSLKNLVDVQDVHGDTALIVAARVGNKGLVQLLLDAGADKARANKLGLKAADFGVETEALKLSPGEVVVSSLRSEVPKPERHSRDVQKNITAMFETISRSHDEEMTEKQTRLNVIEQNVRHATRSLAERRTQITSLQKSLDELEQLSQKTNNISRILSSSSMDDIVSNPIFGPNVNTRYSGGEEIIIPGRGEKDSIGTLRRMCAWEDTVGQILEEKMKLLEGESSEKAVRYRKLVSLCTKVPVDQVDGMLDGLTKSVESDGSQVDLGRLSQLLNRIRG</sequence>
<keyword evidence="8" id="KW-1185">Reference proteome</keyword>
<proteinExistence type="predicted"/>
<feature type="compositionally biased region" description="Polar residues" evidence="5">
    <location>
        <begin position="26"/>
        <end position="41"/>
    </location>
</feature>
<dbReference type="PANTHER" id="PTHR43828:SF3">
    <property type="entry name" value="CHROMO DOMAIN-CONTAINING PROTEIN"/>
    <property type="match status" value="1"/>
</dbReference>
<dbReference type="SMART" id="SM01252">
    <property type="entry name" value="KilA-N"/>
    <property type="match status" value="1"/>
</dbReference>
<dbReference type="EMBL" id="SDIL01000003">
    <property type="protein sequence ID" value="RXK42133.1"/>
    <property type="molecule type" value="Genomic_DNA"/>
</dbReference>
<feature type="compositionally biased region" description="Gly residues" evidence="5">
    <location>
        <begin position="103"/>
        <end position="120"/>
    </location>
</feature>
<feature type="region of interest" description="Disordered" evidence="5">
    <location>
        <begin position="240"/>
        <end position="268"/>
    </location>
</feature>
<feature type="compositionally biased region" description="Acidic residues" evidence="5">
    <location>
        <begin position="422"/>
        <end position="432"/>
    </location>
</feature>
<feature type="compositionally biased region" description="Polar residues" evidence="5">
    <location>
        <begin position="49"/>
        <end position="60"/>
    </location>
</feature>
<evidence type="ECO:0000256" key="2">
    <source>
        <dbReference type="ARBA" id="ARBA00023043"/>
    </source>
</evidence>
<dbReference type="GO" id="GO:0001228">
    <property type="term" value="F:DNA-binding transcription activator activity, RNA polymerase II-specific"/>
    <property type="evidence" value="ECO:0007669"/>
    <property type="project" value="UniProtKB-ARBA"/>
</dbReference>
<keyword evidence="2 3" id="KW-0040">ANK repeat</keyword>
<dbReference type="Proteomes" id="UP000289152">
    <property type="component" value="Unassembled WGS sequence"/>
</dbReference>
<dbReference type="InterPro" id="IPR002110">
    <property type="entry name" value="Ankyrin_rpt"/>
</dbReference>
<dbReference type="Pfam" id="PF13606">
    <property type="entry name" value="Ank_3"/>
    <property type="match status" value="1"/>
</dbReference>
<dbReference type="GO" id="GO:0003677">
    <property type="term" value="F:DNA binding"/>
    <property type="evidence" value="ECO:0007669"/>
    <property type="project" value="InterPro"/>
</dbReference>
<protein>
    <recommendedName>
        <fullName evidence="6">HTH APSES-type domain-containing protein</fullName>
    </recommendedName>
</protein>
<evidence type="ECO:0000256" key="4">
    <source>
        <dbReference type="SAM" id="Coils"/>
    </source>
</evidence>
<dbReference type="InterPro" id="IPR051642">
    <property type="entry name" value="SWI6-like"/>
</dbReference>
<dbReference type="SMART" id="SM00248">
    <property type="entry name" value="ANK"/>
    <property type="match status" value="2"/>
</dbReference>
<dbReference type="InterPro" id="IPR036770">
    <property type="entry name" value="Ankyrin_rpt-contain_sf"/>
</dbReference>
<dbReference type="OrthoDB" id="6718656at2759"/>
<feature type="region of interest" description="Disordered" evidence="5">
    <location>
        <begin position="15"/>
        <end position="120"/>
    </location>
</feature>
<dbReference type="PROSITE" id="PS50297">
    <property type="entry name" value="ANK_REP_REGION"/>
    <property type="match status" value="2"/>
</dbReference>
<name>A0A4Q1BVG5_TREME</name>
<dbReference type="InterPro" id="IPR018004">
    <property type="entry name" value="KilA/APSES_HTH"/>
</dbReference>
<evidence type="ECO:0000259" key="6">
    <source>
        <dbReference type="PROSITE" id="PS51299"/>
    </source>
</evidence>
<feature type="coiled-coil region" evidence="4">
    <location>
        <begin position="745"/>
        <end position="772"/>
    </location>
</feature>
<keyword evidence="1" id="KW-0677">Repeat</keyword>
<feature type="region of interest" description="Disordered" evidence="5">
    <location>
        <begin position="393"/>
        <end position="458"/>
    </location>
</feature>
<evidence type="ECO:0000256" key="1">
    <source>
        <dbReference type="ARBA" id="ARBA00022737"/>
    </source>
</evidence>
<dbReference type="STRING" id="5217.A0A4Q1BVG5"/>
<dbReference type="InParanoid" id="A0A4Q1BVG5"/>
<dbReference type="PROSITE" id="PS51299">
    <property type="entry name" value="HTH_APSES"/>
    <property type="match status" value="1"/>
</dbReference>
<dbReference type="InterPro" id="IPR036887">
    <property type="entry name" value="HTH_APSES_sf"/>
</dbReference>
<dbReference type="FunCoup" id="A0A4Q1BVG5">
    <property type="interactions" value="131"/>
</dbReference>
<dbReference type="SUPFAM" id="SSF48403">
    <property type="entry name" value="Ankyrin repeat"/>
    <property type="match status" value="1"/>
</dbReference>
<comment type="caution">
    <text evidence="7">The sequence shown here is derived from an EMBL/GenBank/DDBJ whole genome shotgun (WGS) entry which is preliminary data.</text>
</comment>
<dbReference type="VEuPathDB" id="FungiDB:TREMEDRAFT_44460"/>
<feature type="compositionally biased region" description="Polar residues" evidence="5">
    <location>
        <begin position="76"/>
        <end position="95"/>
    </location>
</feature>
<dbReference type="Gene3D" id="3.10.260.10">
    <property type="entry name" value="Transcription regulator HTH, APSES-type DNA-binding domain"/>
    <property type="match status" value="1"/>
</dbReference>
<feature type="domain" description="HTH APSES-type" evidence="6">
    <location>
        <begin position="129"/>
        <end position="237"/>
    </location>
</feature>
<evidence type="ECO:0000313" key="7">
    <source>
        <dbReference type="EMBL" id="RXK42133.1"/>
    </source>
</evidence>
<dbReference type="GO" id="GO:0030907">
    <property type="term" value="C:MBF transcription complex"/>
    <property type="evidence" value="ECO:0007669"/>
    <property type="project" value="TreeGrafter"/>
</dbReference>
<evidence type="ECO:0000256" key="5">
    <source>
        <dbReference type="SAM" id="MobiDB-lite"/>
    </source>
</evidence>
<dbReference type="GO" id="GO:0033309">
    <property type="term" value="C:SBF transcription complex"/>
    <property type="evidence" value="ECO:0007669"/>
    <property type="project" value="TreeGrafter"/>
</dbReference>
<dbReference type="FunFam" id="3.10.260.10:FF:000001">
    <property type="entry name" value="APSES transcription factor (MbpA)"/>
    <property type="match status" value="1"/>
</dbReference>
<dbReference type="SUPFAM" id="SSF54616">
    <property type="entry name" value="DNA-binding domain of Mlu1-box binding protein MBP1"/>
    <property type="match status" value="1"/>
</dbReference>
<evidence type="ECO:0000256" key="3">
    <source>
        <dbReference type="PROSITE-ProRule" id="PRU00023"/>
    </source>
</evidence>